<reference evidence="3 4" key="1">
    <citation type="submission" date="2015-12" db="EMBL/GenBank/DDBJ databases">
        <authorList>
            <person name="Shamseldin A."/>
            <person name="Moawad H."/>
            <person name="Abd El-Rahim W.M."/>
            <person name="Sadowsky M.J."/>
        </authorList>
    </citation>
    <scope>NUCLEOTIDE SEQUENCE [LARGE SCALE GENOMIC DNA]</scope>
    <source>
        <strain evidence="3 4">WF1</strain>
    </source>
</reference>
<evidence type="ECO:0000313" key="3">
    <source>
        <dbReference type="EMBL" id="OQK15528.1"/>
    </source>
</evidence>
<sequence length="195" mass="20055">MNKQKISSYFSFLMFLGASFSVSAHNGTNASHGFSEGLIHPLSGFDHLLIMLAVGLWAASVGGRYLWLLPSVFLIAMAAGGAVGFIGVEVGGIETWVAFSVLALGIILSINQRMPTGIAIGLVAAFAWGHGYVHAAELSSGASVPAYLLGFLTTTTALLAIGMAAKLSGMLTQKALCTNFGALCSVVGAALLFGI</sequence>
<evidence type="ECO:0000256" key="2">
    <source>
        <dbReference type="SAM" id="SignalP"/>
    </source>
</evidence>
<feature type="chain" id="PRO_5012573876" description="Urease accessory protein UreJ" evidence="2">
    <location>
        <begin position="25"/>
        <end position="195"/>
    </location>
</feature>
<keyword evidence="4" id="KW-1185">Reference proteome</keyword>
<feature type="transmembrane region" description="Helical" evidence="1">
    <location>
        <begin position="117"/>
        <end position="135"/>
    </location>
</feature>
<feature type="transmembrane region" description="Helical" evidence="1">
    <location>
        <begin position="66"/>
        <end position="87"/>
    </location>
</feature>
<feature type="transmembrane region" description="Helical" evidence="1">
    <location>
        <begin position="147"/>
        <end position="164"/>
    </location>
</feature>
<feature type="transmembrane region" description="Helical" evidence="1">
    <location>
        <begin position="93"/>
        <end position="110"/>
    </location>
</feature>
<feature type="transmembrane region" description="Helical" evidence="1">
    <location>
        <begin position="40"/>
        <end position="59"/>
    </location>
</feature>
<evidence type="ECO:0008006" key="5">
    <source>
        <dbReference type="Google" id="ProtNLM"/>
    </source>
</evidence>
<dbReference type="RefSeq" id="WP_080523772.1">
    <property type="nucleotide sequence ID" value="NZ_LPUF01000003.1"/>
</dbReference>
<keyword evidence="1" id="KW-0472">Membrane</keyword>
<proteinExistence type="predicted"/>
<dbReference type="InterPro" id="IPR007038">
    <property type="entry name" value="HupE_UreJ"/>
</dbReference>
<dbReference type="Proteomes" id="UP000191980">
    <property type="component" value="Unassembled WGS sequence"/>
</dbReference>
<dbReference type="AlphaFoldDB" id="A0A1V8M1Z4"/>
<gene>
    <name evidence="3" type="ORF">AU255_14975</name>
</gene>
<organism evidence="3 4">
    <name type="scientific">Methyloprofundus sedimenti</name>
    <dbReference type="NCBI Taxonomy" id="1420851"/>
    <lineage>
        <taxon>Bacteria</taxon>
        <taxon>Pseudomonadati</taxon>
        <taxon>Pseudomonadota</taxon>
        <taxon>Gammaproteobacteria</taxon>
        <taxon>Methylococcales</taxon>
        <taxon>Methylococcaceae</taxon>
        <taxon>Methyloprofundus</taxon>
    </lineage>
</organism>
<keyword evidence="1" id="KW-0812">Transmembrane</keyword>
<comment type="caution">
    <text evidence="3">The sequence shown here is derived from an EMBL/GenBank/DDBJ whole genome shotgun (WGS) entry which is preliminary data.</text>
</comment>
<evidence type="ECO:0000256" key="1">
    <source>
        <dbReference type="SAM" id="Phobius"/>
    </source>
</evidence>
<protein>
    <recommendedName>
        <fullName evidence="5">Urease accessory protein UreJ</fullName>
    </recommendedName>
</protein>
<keyword evidence="2" id="KW-0732">Signal</keyword>
<keyword evidence="1" id="KW-1133">Transmembrane helix</keyword>
<dbReference type="STRING" id="1420851.AU255_14975"/>
<accession>A0A1V8M1Z4</accession>
<dbReference type="EMBL" id="LPUF01000003">
    <property type="protein sequence ID" value="OQK15528.1"/>
    <property type="molecule type" value="Genomic_DNA"/>
</dbReference>
<name>A0A1V8M1Z4_9GAMM</name>
<feature type="transmembrane region" description="Helical" evidence="1">
    <location>
        <begin position="176"/>
        <end position="194"/>
    </location>
</feature>
<evidence type="ECO:0000313" key="4">
    <source>
        <dbReference type="Proteomes" id="UP000191980"/>
    </source>
</evidence>
<dbReference type="PIRSF" id="PIRSF016919">
    <property type="entry name" value="HupE_UreJ"/>
    <property type="match status" value="1"/>
</dbReference>
<dbReference type="OrthoDB" id="9808192at2"/>
<feature type="signal peptide" evidence="2">
    <location>
        <begin position="1"/>
        <end position="24"/>
    </location>
</feature>
<dbReference type="Pfam" id="PF04955">
    <property type="entry name" value="HupE_UreJ"/>
    <property type="match status" value="1"/>
</dbReference>